<dbReference type="SUPFAM" id="SSF53474">
    <property type="entry name" value="alpha/beta-Hydrolases"/>
    <property type="match status" value="1"/>
</dbReference>
<dbReference type="EMBL" id="WBKO01000001">
    <property type="protein sequence ID" value="MDV2480725.1"/>
    <property type="molecule type" value="Genomic_DNA"/>
</dbReference>
<dbReference type="PIRSF" id="PIRSF001112">
    <property type="entry name" value="Epoxide_hydrolase"/>
    <property type="match status" value="1"/>
</dbReference>
<evidence type="ECO:0000256" key="3">
    <source>
        <dbReference type="ARBA" id="ARBA00022801"/>
    </source>
</evidence>
<evidence type="ECO:0000256" key="1">
    <source>
        <dbReference type="ARBA" id="ARBA00010088"/>
    </source>
</evidence>
<sequence length="397" mass="44422">MTVRPFTLAVPEETLDDLRSRLARTRFPDAVEGAGWDYGTDPDYLRELVEYWRHTYDWRAREAELNRFVHYTADIDGTEIRFVHERGKGPDPMPLVLFHGWPDSICRYLKLIPMLTDPAAYGGDPADSFDVVVPSLIGDPGMSRSDTGQPLAKIAEISYRLMTEELGYERFGAGGGDGGSPISQILGVRHPESVVGLHLTDIGFPIMMANFPDLSDAEREYLARSQAQGFSEGAYAVLQGTKPQTLAYGLNDSPAGYAAWIVEKFHTWSDCDGDLETVYTKDELLTNIMLYWTGGPSVRALSYREEWVSGSLAPDQQVDVPVGLALPPKDIDPIPPREYAERNLKDIRRWTVLERGGHFAPMEVPELMAREIRAFFRPLRNPPVSAGEPAMPGPHRR</sequence>
<organism evidence="5 6">
    <name type="scientific">Methanoculleus caldifontis</name>
    <dbReference type="NCBI Taxonomy" id="2651577"/>
    <lineage>
        <taxon>Archaea</taxon>
        <taxon>Methanobacteriati</taxon>
        <taxon>Methanobacteriota</taxon>
        <taxon>Stenosarchaea group</taxon>
        <taxon>Methanomicrobia</taxon>
        <taxon>Methanomicrobiales</taxon>
        <taxon>Methanomicrobiaceae</taxon>
        <taxon>Methanoculleus</taxon>
    </lineage>
</organism>
<keyword evidence="3 5" id="KW-0378">Hydrolase</keyword>
<dbReference type="PANTHER" id="PTHR21661:SF35">
    <property type="entry name" value="EPOXIDE HYDROLASE"/>
    <property type="match status" value="1"/>
</dbReference>
<evidence type="ECO:0000313" key="6">
    <source>
        <dbReference type="Proteomes" id="UP001281203"/>
    </source>
</evidence>
<evidence type="ECO:0000313" key="5">
    <source>
        <dbReference type="EMBL" id="MDV2480725.1"/>
    </source>
</evidence>
<dbReference type="RefSeq" id="WP_317063696.1">
    <property type="nucleotide sequence ID" value="NZ_WBKO01000001.1"/>
</dbReference>
<dbReference type="GO" id="GO:0016787">
    <property type="term" value="F:hydrolase activity"/>
    <property type="evidence" value="ECO:0007669"/>
    <property type="project" value="UniProtKB-KW"/>
</dbReference>
<dbReference type="InterPro" id="IPR029058">
    <property type="entry name" value="AB_hydrolase_fold"/>
</dbReference>
<evidence type="ECO:0000256" key="2">
    <source>
        <dbReference type="ARBA" id="ARBA00022797"/>
    </source>
</evidence>
<dbReference type="Proteomes" id="UP001281203">
    <property type="component" value="Unassembled WGS sequence"/>
</dbReference>
<keyword evidence="2" id="KW-0058">Aromatic hydrocarbons catabolism</keyword>
<dbReference type="PRINTS" id="PR00412">
    <property type="entry name" value="EPOXHYDRLASE"/>
</dbReference>
<dbReference type="InterPro" id="IPR000639">
    <property type="entry name" value="Epox_hydrolase-like"/>
</dbReference>
<comment type="similarity">
    <text evidence="1">Belongs to the peptidase S33 family.</text>
</comment>
<comment type="caution">
    <text evidence="5">The sequence shown here is derived from an EMBL/GenBank/DDBJ whole genome shotgun (WGS) entry which is preliminary data.</text>
</comment>
<name>A0ABU3WYS8_9EURY</name>
<evidence type="ECO:0000259" key="4">
    <source>
        <dbReference type="Pfam" id="PF06441"/>
    </source>
</evidence>
<accession>A0ABU3WYS8</accession>
<proteinExistence type="inferred from homology"/>
<dbReference type="Pfam" id="PF06441">
    <property type="entry name" value="EHN"/>
    <property type="match status" value="1"/>
</dbReference>
<dbReference type="InterPro" id="IPR016292">
    <property type="entry name" value="Epoxide_hydrolase"/>
</dbReference>
<keyword evidence="6" id="KW-1185">Reference proteome</keyword>
<gene>
    <name evidence="5" type="ORF">F8E02_01630</name>
</gene>
<dbReference type="Gene3D" id="3.40.50.1820">
    <property type="entry name" value="alpha/beta hydrolase"/>
    <property type="match status" value="1"/>
</dbReference>
<protein>
    <submittedName>
        <fullName evidence="5">Epoxide hydrolase</fullName>
    </submittedName>
</protein>
<reference evidence="5 6" key="1">
    <citation type="submission" date="2019-10" db="EMBL/GenBank/DDBJ databases">
        <title>Isolation and characterization of Methanoculleus sp. Wushi-C6 from a hot spring well.</title>
        <authorList>
            <person name="Chen S.-C."/>
            <person name="Lan Z.-H."/>
            <person name="You Y.-T."/>
            <person name="Lai M.-C."/>
        </authorList>
    </citation>
    <scope>NUCLEOTIDE SEQUENCE [LARGE SCALE GENOMIC DNA]</scope>
    <source>
        <strain evidence="5 6">Wushi-C6</strain>
    </source>
</reference>
<dbReference type="PANTHER" id="PTHR21661">
    <property type="entry name" value="EPOXIDE HYDROLASE 1-RELATED"/>
    <property type="match status" value="1"/>
</dbReference>
<dbReference type="InterPro" id="IPR010497">
    <property type="entry name" value="Epoxide_hydro_N"/>
</dbReference>
<feature type="domain" description="Epoxide hydrolase N-terminal" evidence="4">
    <location>
        <begin position="3"/>
        <end position="106"/>
    </location>
</feature>